<dbReference type="EMBL" id="LAOD01000016">
    <property type="protein sequence ID" value="KJV86088.1"/>
    <property type="molecule type" value="Genomic_DNA"/>
</dbReference>
<organism evidence="1 2">
    <name type="scientific">Anaplasma phagocytophilum str. CRT53-1</name>
    <dbReference type="NCBI Taxonomy" id="1359157"/>
    <lineage>
        <taxon>Bacteria</taxon>
        <taxon>Pseudomonadati</taxon>
        <taxon>Pseudomonadota</taxon>
        <taxon>Alphaproteobacteria</taxon>
        <taxon>Rickettsiales</taxon>
        <taxon>Anaplasmataceae</taxon>
        <taxon>Anaplasma</taxon>
        <taxon>phagocytophilum group</taxon>
    </lineage>
</organism>
<protein>
    <submittedName>
        <fullName evidence="1">Uncharacterized protein</fullName>
    </submittedName>
</protein>
<evidence type="ECO:0000313" key="2">
    <source>
        <dbReference type="Proteomes" id="UP000033722"/>
    </source>
</evidence>
<sequence>MYCIALGVGKVLEKYVFSVSCAFQAKLVSVPAPSMVSMVPYTFWL</sequence>
<dbReference type="Proteomes" id="UP000033722">
    <property type="component" value="Unassembled WGS sequence"/>
</dbReference>
<comment type="caution">
    <text evidence="1">The sequence shown here is derived from an EMBL/GenBank/DDBJ whole genome shotgun (WGS) entry which is preliminary data.</text>
</comment>
<gene>
    <name evidence="1" type="ORF">APHCRT_0763</name>
</gene>
<dbReference type="PATRIC" id="fig|1359157.3.peg.467"/>
<proteinExistence type="predicted"/>
<evidence type="ECO:0000313" key="1">
    <source>
        <dbReference type="EMBL" id="KJV86088.1"/>
    </source>
</evidence>
<name>A0A0F3Q0S8_ANAPH</name>
<accession>A0A0F3Q0S8</accession>
<dbReference type="AlphaFoldDB" id="A0A0F3Q0S8"/>
<reference evidence="1 2" key="1">
    <citation type="submission" date="2015-01" db="EMBL/GenBank/DDBJ databases">
        <title>Genome Sequencing of Rickettsiales.</title>
        <authorList>
            <person name="Daugherty S.C."/>
            <person name="Su Q."/>
            <person name="Abolude K."/>
            <person name="Beier-Sexton M."/>
            <person name="Carlyon J.A."/>
            <person name="Carter R."/>
            <person name="Day N.P."/>
            <person name="Dumler S.J."/>
            <person name="Dyachenko V."/>
            <person name="Godinez A."/>
            <person name="Kurtti T.J."/>
            <person name="Lichay M."/>
            <person name="Mullins K.E."/>
            <person name="Ott S."/>
            <person name="Pappas-Brown V."/>
            <person name="Paris D.H."/>
            <person name="Patel P."/>
            <person name="Richards A.L."/>
            <person name="Sadzewicz L."/>
            <person name="Sears K."/>
            <person name="Seidman D."/>
            <person name="Sengamalay N."/>
            <person name="Stenos J."/>
            <person name="Tallon L.J."/>
            <person name="Vincent G."/>
            <person name="Fraser C.M."/>
            <person name="Munderloh U."/>
            <person name="Dunning-Hotopp J.C."/>
        </authorList>
    </citation>
    <scope>NUCLEOTIDE SEQUENCE [LARGE SCALE GENOMIC DNA]</scope>
    <source>
        <strain evidence="1 2">CRT53-1</strain>
    </source>
</reference>